<keyword evidence="3" id="KW-0812">Transmembrane</keyword>
<dbReference type="InterPro" id="IPR003594">
    <property type="entry name" value="HATPase_dom"/>
</dbReference>
<dbReference type="AlphaFoldDB" id="A0A2K8KZA5"/>
<reference evidence="5 6" key="1">
    <citation type="journal article" date="2017" name="Environ. Microbiol.">
        <title>Genomic and physiological analyses of 'Reinekea forsetii' reveal a versatile opportunistic lifestyle during spring algae blooms.</title>
        <authorList>
            <person name="Avci B."/>
            <person name="Hahnke R.L."/>
            <person name="Chafee M."/>
            <person name="Fischer T."/>
            <person name="Gruber-Vodicka H."/>
            <person name="Tegetmeyer H.E."/>
            <person name="Harder J."/>
            <person name="Fuchs B.M."/>
            <person name="Amann R.I."/>
            <person name="Teeling H."/>
        </authorList>
    </citation>
    <scope>NUCLEOTIDE SEQUENCE [LARGE SCALE GENOMIC DNA]</scope>
    <source>
        <strain evidence="5 6">Hel1_31_D35</strain>
    </source>
</reference>
<dbReference type="InterPro" id="IPR005467">
    <property type="entry name" value="His_kinase_dom"/>
</dbReference>
<dbReference type="SMART" id="SM00387">
    <property type="entry name" value="HATPase_c"/>
    <property type="match status" value="1"/>
</dbReference>
<protein>
    <recommendedName>
        <fullName evidence="2">histidine kinase</fullName>
        <ecNumber evidence="2">2.7.13.3</ecNumber>
    </recommendedName>
</protein>
<proteinExistence type="predicted"/>
<dbReference type="EC" id="2.7.13.3" evidence="2"/>
<dbReference type="Gene3D" id="1.10.287.130">
    <property type="match status" value="1"/>
</dbReference>
<keyword evidence="5" id="KW-0808">Transferase</keyword>
<dbReference type="InterPro" id="IPR036890">
    <property type="entry name" value="HATPase_C_sf"/>
</dbReference>
<comment type="catalytic activity">
    <reaction evidence="1">
        <text>ATP + protein L-histidine = ADP + protein N-phospho-L-histidine.</text>
        <dbReference type="EC" id="2.7.13.3"/>
    </reaction>
</comment>
<feature type="domain" description="Histidine kinase" evidence="4">
    <location>
        <begin position="271"/>
        <end position="504"/>
    </location>
</feature>
<evidence type="ECO:0000313" key="6">
    <source>
        <dbReference type="Proteomes" id="UP000229757"/>
    </source>
</evidence>
<dbReference type="Gene3D" id="3.30.565.10">
    <property type="entry name" value="Histidine kinase-like ATPase, C-terminal domain"/>
    <property type="match status" value="1"/>
</dbReference>
<dbReference type="PRINTS" id="PR00344">
    <property type="entry name" value="BCTRLSENSOR"/>
</dbReference>
<dbReference type="Pfam" id="PF02518">
    <property type="entry name" value="HATPase_c"/>
    <property type="match status" value="1"/>
</dbReference>
<dbReference type="KEGG" id="rfo:REIFOR_02592"/>
<dbReference type="EMBL" id="CP011797">
    <property type="protein sequence ID" value="ATX77716.1"/>
    <property type="molecule type" value="Genomic_DNA"/>
</dbReference>
<dbReference type="PROSITE" id="PS50109">
    <property type="entry name" value="HIS_KIN"/>
    <property type="match status" value="1"/>
</dbReference>
<feature type="transmembrane region" description="Helical" evidence="3">
    <location>
        <begin position="136"/>
        <end position="156"/>
    </location>
</feature>
<dbReference type="CDD" id="cd00075">
    <property type="entry name" value="HATPase"/>
    <property type="match status" value="1"/>
</dbReference>
<keyword evidence="5" id="KW-0418">Kinase</keyword>
<evidence type="ECO:0000256" key="2">
    <source>
        <dbReference type="ARBA" id="ARBA00012438"/>
    </source>
</evidence>
<sequence length="515" mass="56677">MYWALQPVLERTRAHNVAAAIDNLAILVTQSLWVYNETGTVDAANAILRDQFISGVSVNDHSGLFNYSGGDLADFAAQVPRLAAPIQTQNDAALTAWVPLIVEAEGAGEQNFNIGTLQIRSDNGLIRQQVNELTQISLSVSVVVFVLLQFLFYFLVRQLIAKPVELFTLHVQTYAADLSPETVAITPALQQRSDEIGRLYEIFNVQRQSLIEQNVSLVEYRHRLEQLVSRRTSELSTANATLVDSLEKLKTAQTELIRSEKMASLGILVSGIAHEVNTPLGVAITAASHLKEEMRITQQCLAGNQLTRSGFEGFLAECHETETLLSRNLNRAATLIQSFKNIAVDQASDQARLINLHGYVDEIVMSLRPKLKHTEIEVLNRVPKTINLSIAPGALAQIITNLILNSLIHGFQDGTRAGQITLDAAQQSKDGFSLVYQDNGAGMTPEVLAHIYDPFYTTRRSTGGSGLGMNIVYNLVTSKLLGQIKTTSQLGQGLEIVMAIKLLHERPPYREENAL</sequence>
<keyword evidence="6" id="KW-1185">Reference proteome</keyword>
<dbReference type="PANTHER" id="PTHR43065">
    <property type="entry name" value="SENSOR HISTIDINE KINASE"/>
    <property type="match status" value="1"/>
</dbReference>
<dbReference type="Proteomes" id="UP000229757">
    <property type="component" value="Chromosome"/>
</dbReference>
<dbReference type="SUPFAM" id="SSF55874">
    <property type="entry name" value="ATPase domain of HSP90 chaperone/DNA topoisomerase II/histidine kinase"/>
    <property type="match status" value="1"/>
</dbReference>
<organism evidence="5 6">
    <name type="scientific">Reinekea forsetii</name>
    <dbReference type="NCBI Taxonomy" id="1336806"/>
    <lineage>
        <taxon>Bacteria</taxon>
        <taxon>Pseudomonadati</taxon>
        <taxon>Pseudomonadota</taxon>
        <taxon>Gammaproteobacteria</taxon>
        <taxon>Oceanospirillales</taxon>
        <taxon>Saccharospirillaceae</taxon>
        <taxon>Reinekea</taxon>
    </lineage>
</organism>
<dbReference type="PANTHER" id="PTHR43065:SF47">
    <property type="match status" value="1"/>
</dbReference>
<accession>A0A2K8KZA5</accession>
<gene>
    <name evidence="5" type="ORF">REIFOR_02592</name>
</gene>
<dbReference type="Gene3D" id="6.10.340.10">
    <property type="match status" value="1"/>
</dbReference>
<keyword evidence="3" id="KW-1133">Transmembrane helix</keyword>
<keyword evidence="3" id="KW-0472">Membrane</keyword>
<name>A0A2K8KZA5_9GAMM</name>
<evidence type="ECO:0000259" key="4">
    <source>
        <dbReference type="PROSITE" id="PS50109"/>
    </source>
</evidence>
<evidence type="ECO:0000313" key="5">
    <source>
        <dbReference type="EMBL" id="ATX77716.1"/>
    </source>
</evidence>
<dbReference type="InterPro" id="IPR004358">
    <property type="entry name" value="Sig_transdc_His_kin-like_C"/>
</dbReference>
<evidence type="ECO:0000256" key="3">
    <source>
        <dbReference type="SAM" id="Phobius"/>
    </source>
</evidence>
<evidence type="ECO:0000256" key="1">
    <source>
        <dbReference type="ARBA" id="ARBA00000085"/>
    </source>
</evidence>
<dbReference type="GO" id="GO:0004673">
    <property type="term" value="F:protein histidine kinase activity"/>
    <property type="evidence" value="ECO:0007669"/>
    <property type="project" value="UniProtKB-EC"/>
</dbReference>